<sequence>MPAAFVAFTIVHQALAQVTIVVAPGNTREFHAWPSVHVATTHPNCHVSVYTEANEQGAVAGRLSTASEGTIEAANDDAAWLSYGIFCP</sequence>
<feature type="signal peptide" evidence="1">
    <location>
        <begin position="1"/>
        <end position="16"/>
    </location>
</feature>
<protein>
    <submittedName>
        <fullName evidence="2">Uncharacterized protein</fullName>
    </submittedName>
</protein>
<proteinExistence type="predicted"/>
<keyword evidence="3" id="KW-1185">Reference proteome</keyword>
<gene>
    <name evidence="2" type="ORF">B0H16DRAFT_1733083</name>
</gene>
<accession>A0AAD7I190</accession>
<keyword evidence="1" id="KW-0732">Signal</keyword>
<name>A0AAD7I190_9AGAR</name>
<dbReference type="AlphaFoldDB" id="A0AAD7I190"/>
<dbReference type="Proteomes" id="UP001215598">
    <property type="component" value="Unassembled WGS sequence"/>
</dbReference>
<evidence type="ECO:0000256" key="1">
    <source>
        <dbReference type="SAM" id="SignalP"/>
    </source>
</evidence>
<reference evidence="2" key="1">
    <citation type="submission" date="2023-03" db="EMBL/GenBank/DDBJ databases">
        <title>Massive genome expansion in bonnet fungi (Mycena s.s.) driven by repeated elements and novel gene families across ecological guilds.</title>
        <authorList>
            <consortium name="Lawrence Berkeley National Laboratory"/>
            <person name="Harder C.B."/>
            <person name="Miyauchi S."/>
            <person name="Viragh M."/>
            <person name="Kuo A."/>
            <person name="Thoen E."/>
            <person name="Andreopoulos B."/>
            <person name="Lu D."/>
            <person name="Skrede I."/>
            <person name="Drula E."/>
            <person name="Henrissat B."/>
            <person name="Morin E."/>
            <person name="Kohler A."/>
            <person name="Barry K."/>
            <person name="LaButti K."/>
            <person name="Morin E."/>
            <person name="Salamov A."/>
            <person name="Lipzen A."/>
            <person name="Mereny Z."/>
            <person name="Hegedus B."/>
            <person name="Baldrian P."/>
            <person name="Stursova M."/>
            <person name="Weitz H."/>
            <person name="Taylor A."/>
            <person name="Grigoriev I.V."/>
            <person name="Nagy L.G."/>
            <person name="Martin F."/>
            <person name="Kauserud H."/>
        </authorList>
    </citation>
    <scope>NUCLEOTIDE SEQUENCE</scope>
    <source>
        <strain evidence="2">CBHHK182m</strain>
    </source>
</reference>
<dbReference type="EMBL" id="JARKIB010000149">
    <property type="protein sequence ID" value="KAJ7731897.1"/>
    <property type="molecule type" value="Genomic_DNA"/>
</dbReference>
<comment type="caution">
    <text evidence="2">The sequence shown here is derived from an EMBL/GenBank/DDBJ whole genome shotgun (WGS) entry which is preliminary data.</text>
</comment>
<organism evidence="2 3">
    <name type="scientific">Mycena metata</name>
    <dbReference type="NCBI Taxonomy" id="1033252"/>
    <lineage>
        <taxon>Eukaryota</taxon>
        <taxon>Fungi</taxon>
        <taxon>Dikarya</taxon>
        <taxon>Basidiomycota</taxon>
        <taxon>Agaricomycotina</taxon>
        <taxon>Agaricomycetes</taxon>
        <taxon>Agaricomycetidae</taxon>
        <taxon>Agaricales</taxon>
        <taxon>Marasmiineae</taxon>
        <taxon>Mycenaceae</taxon>
        <taxon>Mycena</taxon>
    </lineage>
</organism>
<evidence type="ECO:0000313" key="3">
    <source>
        <dbReference type="Proteomes" id="UP001215598"/>
    </source>
</evidence>
<evidence type="ECO:0000313" key="2">
    <source>
        <dbReference type="EMBL" id="KAJ7731897.1"/>
    </source>
</evidence>
<feature type="chain" id="PRO_5042246258" evidence="1">
    <location>
        <begin position="17"/>
        <end position="88"/>
    </location>
</feature>